<name>A0A1M6DDS0_9BACT</name>
<sequence>MKLLTLTLITLLTLNASSQEALQKNYDAILKELSADDYTVRSNAQTELEQLSLEHPKAAAQLLYRSYKDHPHPEIRQRSFGALRKLYKAKFTPPKRGYLGVRHDPDILKVDGNRINAVNILEVVQNSPASKAGLKNGDHITAVGDKDLTKTPIREISSAFSAAIKSHPAGSDVTITLYRGGEKMKVKATLGIYEDRFGITPDRQEEEFGLWLKSLEPKKK</sequence>
<dbReference type="SUPFAM" id="SSF50156">
    <property type="entry name" value="PDZ domain-like"/>
    <property type="match status" value="1"/>
</dbReference>
<evidence type="ECO:0000313" key="3">
    <source>
        <dbReference type="Proteomes" id="UP000184510"/>
    </source>
</evidence>
<accession>A0A1M6DDS0</accession>
<feature type="domain" description="PDZ" evidence="1">
    <location>
        <begin position="97"/>
        <end position="181"/>
    </location>
</feature>
<dbReference type="InParanoid" id="A0A1M6DDS0"/>
<keyword evidence="3" id="KW-1185">Reference proteome</keyword>
<dbReference type="InterPro" id="IPR001478">
    <property type="entry name" value="PDZ"/>
</dbReference>
<dbReference type="Gene3D" id="2.30.42.10">
    <property type="match status" value="1"/>
</dbReference>
<dbReference type="AlphaFoldDB" id="A0A1M6DDS0"/>
<reference evidence="2 3" key="1">
    <citation type="submission" date="2016-11" db="EMBL/GenBank/DDBJ databases">
        <authorList>
            <person name="Jaros S."/>
            <person name="Januszkiewicz K."/>
            <person name="Wedrychowicz H."/>
        </authorList>
    </citation>
    <scope>NUCLEOTIDE SEQUENCE [LARGE SCALE GENOMIC DNA]</scope>
    <source>
        <strain evidence="2 3">DSM 18772</strain>
    </source>
</reference>
<proteinExistence type="predicted"/>
<gene>
    <name evidence="2" type="ORF">SAMN02745181_0713</name>
</gene>
<dbReference type="Proteomes" id="UP000184510">
    <property type="component" value="Unassembled WGS sequence"/>
</dbReference>
<dbReference type="SMART" id="SM00228">
    <property type="entry name" value="PDZ"/>
    <property type="match status" value="1"/>
</dbReference>
<dbReference type="EMBL" id="FQYR01000002">
    <property type="protein sequence ID" value="SHI71406.1"/>
    <property type="molecule type" value="Genomic_DNA"/>
</dbReference>
<dbReference type="STRING" id="1123071.SAMN02745181_0713"/>
<evidence type="ECO:0000313" key="2">
    <source>
        <dbReference type="EMBL" id="SHI71406.1"/>
    </source>
</evidence>
<dbReference type="Pfam" id="PF13180">
    <property type="entry name" value="PDZ_2"/>
    <property type="match status" value="1"/>
</dbReference>
<evidence type="ECO:0000259" key="1">
    <source>
        <dbReference type="SMART" id="SM00228"/>
    </source>
</evidence>
<dbReference type="OrthoDB" id="9781273at2"/>
<dbReference type="InterPro" id="IPR036034">
    <property type="entry name" value="PDZ_sf"/>
</dbReference>
<dbReference type="RefSeq" id="WP_143158099.1">
    <property type="nucleotide sequence ID" value="NZ_FQYR01000002.1"/>
</dbReference>
<protein>
    <submittedName>
        <fullName evidence="2">PDZ domain-containing protein</fullName>
    </submittedName>
</protein>
<dbReference type="CDD" id="cd06779">
    <property type="entry name" value="cpPDZ_Deg_HtrA-like"/>
    <property type="match status" value="1"/>
</dbReference>
<organism evidence="2 3">
    <name type="scientific">Rubritalea squalenifaciens DSM 18772</name>
    <dbReference type="NCBI Taxonomy" id="1123071"/>
    <lineage>
        <taxon>Bacteria</taxon>
        <taxon>Pseudomonadati</taxon>
        <taxon>Verrucomicrobiota</taxon>
        <taxon>Verrucomicrobiia</taxon>
        <taxon>Verrucomicrobiales</taxon>
        <taxon>Rubritaleaceae</taxon>
        <taxon>Rubritalea</taxon>
    </lineage>
</organism>